<dbReference type="Pfam" id="PF03466">
    <property type="entry name" value="LysR_substrate"/>
    <property type="match status" value="1"/>
</dbReference>
<dbReference type="EMBL" id="CP065047">
    <property type="protein sequence ID" value="QPI35834.1"/>
    <property type="molecule type" value="Genomic_DNA"/>
</dbReference>
<dbReference type="InterPro" id="IPR036390">
    <property type="entry name" value="WH_DNA-bd_sf"/>
</dbReference>
<evidence type="ECO:0000256" key="3">
    <source>
        <dbReference type="ARBA" id="ARBA00023125"/>
    </source>
</evidence>
<dbReference type="Pfam" id="PF00126">
    <property type="entry name" value="HTH_1"/>
    <property type="match status" value="1"/>
</dbReference>
<evidence type="ECO:0000256" key="4">
    <source>
        <dbReference type="ARBA" id="ARBA00023159"/>
    </source>
</evidence>
<protein>
    <recommendedName>
        <fullName evidence="6">Probable hydrogen peroxide-inducible genes activator</fullName>
    </recommendedName>
</protein>
<evidence type="ECO:0000256" key="1">
    <source>
        <dbReference type="ARBA" id="ARBA00009437"/>
    </source>
</evidence>
<dbReference type="PROSITE" id="PS50931">
    <property type="entry name" value="HTH_LYSR"/>
    <property type="match status" value="1"/>
</dbReference>
<sequence length="287" mass="30388">MPTVLQLKTFLAVVDHGGFTSASRKLRLSQPAVSRAVASLERELGLPLLHRQRDGVQLSEAGKRTARHAREALRHLDEMHAEVAAMRGGITGTIRLASLPFTTDVLVAPQLREFSQRHPGVEICVLEGSEPEIRDWLDQGAADAGVISLPARGLTTAFLAAQDMLAVVPAGHRLAARDEISYVELAREPFVRATGGCAQIYMAVANQVGVELDVAFEASGMSAVLAIVRSGMGVSILPAAALIGHPRGIAVRRLVPRTIRNLAVAVSASAGPAARAFLDQIAAMGHS</sequence>
<dbReference type="GO" id="GO:0003700">
    <property type="term" value="F:DNA-binding transcription factor activity"/>
    <property type="evidence" value="ECO:0007669"/>
    <property type="project" value="InterPro"/>
</dbReference>
<keyword evidence="11" id="KW-1185">Reference proteome</keyword>
<dbReference type="Proteomes" id="UP000465306">
    <property type="component" value="Unassembled WGS sequence"/>
</dbReference>
<dbReference type="InterPro" id="IPR000847">
    <property type="entry name" value="LysR_HTH_N"/>
</dbReference>
<dbReference type="InterPro" id="IPR005119">
    <property type="entry name" value="LysR_subst-bd"/>
</dbReference>
<evidence type="ECO:0000256" key="5">
    <source>
        <dbReference type="ARBA" id="ARBA00023163"/>
    </source>
</evidence>
<evidence type="ECO:0000313" key="10">
    <source>
        <dbReference type="EMBL" id="QPI35834.1"/>
    </source>
</evidence>
<dbReference type="RefSeq" id="WP_085073071.1">
    <property type="nucleotide sequence ID" value="NZ_BLKU01000003.1"/>
</dbReference>
<evidence type="ECO:0000313" key="11">
    <source>
        <dbReference type="Proteomes" id="UP000465306"/>
    </source>
</evidence>
<comment type="similarity">
    <text evidence="1">Belongs to the LysR transcriptional regulatory family.</text>
</comment>
<gene>
    <name evidence="10" type="ORF">I2456_14625</name>
    <name evidence="9" type="ORF">MKUB_28110</name>
</gene>
<dbReference type="CDD" id="cd05466">
    <property type="entry name" value="PBP2_LTTR_substrate"/>
    <property type="match status" value="1"/>
</dbReference>
<dbReference type="EMBL" id="BLKU01000003">
    <property type="protein sequence ID" value="GFG65321.1"/>
    <property type="molecule type" value="Genomic_DNA"/>
</dbReference>
<keyword evidence="2" id="KW-0805">Transcription regulation</keyword>
<keyword evidence="3" id="KW-0238">DNA-binding</keyword>
<dbReference type="FunFam" id="1.10.10.10:FF:000001">
    <property type="entry name" value="LysR family transcriptional regulator"/>
    <property type="match status" value="1"/>
</dbReference>
<evidence type="ECO:0000256" key="6">
    <source>
        <dbReference type="ARBA" id="ARBA00040885"/>
    </source>
</evidence>
<accession>A0AAX1J681</accession>
<dbReference type="AlphaFoldDB" id="A0AAX1J681"/>
<dbReference type="PANTHER" id="PTHR30346:SF28">
    <property type="entry name" value="HTH-TYPE TRANSCRIPTIONAL REGULATOR CYNR"/>
    <property type="match status" value="1"/>
</dbReference>
<dbReference type="Gene3D" id="1.10.10.10">
    <property type="entry name" value="Winged helix-like DNA-binding domain superfamily/Winged helix DNA-binding domain"/>
    <property type="match status" value="1"/>
</dbReference>
<dbReference type="GO" id="GO:0032993">
    <property type="term" value="C:protein-DNA complex"/>
    <property type="evidence" value="ECO:0007669"/>
    <property type="project" value="TreeGrafter"/>
</dbReference>
<reference evidence="9 11" key="1">
    <citation type="journal article" date="2019" name="Emerg. Microbes Infect.">
        <title>Comprehensive subspecies identification of 175 nontuberculous mycobacteria species based on 7547 genomic profiles.</title>
        <authorList>
            <person name="Matsumoto Y."/>
            <person name="Kinjo T."/>
            <person name="Motooka D."/>
            <person name="Nabeya D."/>
            <person name="Jung N."/>
            <person name="Uechi K."/>
            <person name="Horii T."/>
            <person name="Iida T."/>
            <person name="Fujita J."/>
            <person name="Nakamura S."/>
        </authorList>
    </citation>
    <scope>NUCLEOTIDE SEQUENCE [LARGE SCALE GENOMIC DNA]</scope>
    <source>
        <strain evidence="9 11">JCM 13573</strain>
    </source>
</reference>
<dbReference type="SUPFAM" id="SSF46785">
    <property type="entry name" value="Winged helix' DNA-binding domain"/>
    <property type="match status" value="1"/>
</dbReference>
<comment type="function">
    <text evidence="7">Required for the induction the katG gene for catalase. Involved in the response to hydrogen peroxide.</text>
</comment>
<dbReference type="Gene3D" id="3.40.190.290">
    <property type="match status" value="1"/>
</dbReference>
<keyword evidence="5" id="KW-0804">Transcription</keyword>
<evidence type="ECO:0000256" key="7">
    <source>
        <dbReference type="ARBA" id="ARBA00056658"/>
    </source>
</evidence>
<keyword evidence="4" id="KW-0010">Activator</keyword>
<reference evidence="9" key="2">
    <citation type="submission" date="2020-02" db="EMBL/GenBank/DDBJ databases">
        <authorList>
            <person name="Matsumoto Y."/>
            <person name="Kinjo T."/>
            <person name="Motooka D."/>
            <person name="Nabeya D."/>
            <person name="Jung N."/>
            <person name="Uechi K."/>
            <person name="Horii T."/>
            <person name="Iida T."/>
            <person name="Fujita J."/>
            <person name="Nakamura S."/>
        </authorList>
    </citation>
    <scope>NUCLEOTIDE SEQUENCE</scope>
    <source>
        <strain evidence="9">JCM 13573</strain>
    </source>
</reference>
<dbReference type="Proteomes" id="UP000663583">
    <property type="component" value="Chromosome"/>
</dbReference>
<dbReference type="KEGG" id="mku:I2456_14625"/>
<dbReference type="PRINTS" id="PR00039">
    <property type="entry name" value="HTHLYSR"/>
</dbReference>
<dbReference type="InterPro" id="IPR036388">
    <property type="entry name" value="WH-like_DNA-bd_sf"/>
</dbReference>
<organism evidence="10 12">
    <name type="scientific">Mycobacterium kubicae</name>
    <dbReference type="NCBI Taxonomy" id="120959"/>
    <lineage>
        <taxon>Bacteria</taxon>
        <taxon>Bacillati</taxon>
        <taxon>Actinomycetota</taxon>
        <taxon>Actinomycetes</taxon>
        <taxon>Mycobacteriales</taxon>
        <taxon>Mycobacteriaceae</taxon>
        <taxon>Mycobacterium</taxon>
        <taxon>Mycobacterium simiae complex</taxon>
    </lineage>
</organism>
<dbReference type="GO" id="GO:0003677">
    <property type="term" value="F:DNA binding"/>
    <property type="evidence" value="ECO:0007669"/>
    <property type="project" value="UniProtKB-KW"/>
</dbReference>
<evidence type="ECO:0000313" key="9">
    <source>
        <dbReference type="EMBL" id="GFG65321.1"/>
    </source>
</evidence>
<evidence type="ECO:0000256" key="2">
    <source>
        <dbReference type="ARBA" id="ARBA00023015"/>
    </source>
</evidence>
<feature type="domain" description="HTH lysR-type" evidence="8">
    <location>
        <begin position="6"/>
        <end position="59"/>
    </location>
</feature>
<evidence type="ECO:0000313" key="12">
    <source>
        <dbReference type="Proteomes" id="UP000663583"/>
    </source>
</evidence>
<dbReference type="PANTHER" id="PTHR30346">
    <property type="entry name" value="TRANSCRIPTIONAL DUAL REGULATOR HCAR-RELATED"/>
    <property type="match status" value="1"/>
</dbReference>
<dbReference type="SUPFAM" id="SSF53850">
    <property type="entry name" value="Periplasmic binding protein-like II"/>
    <property type="match status" value="1"/>
</dbReference>
<evidence type="ECO:0000259" key="8">
    <source>
        <dbReference type="PROSITE" id="PS50931"/>
    </source>
</evidence>
<reference evidence="10" key="3">
    <citation type="submission" date="2020-11" db="EMBL/GenBank/DDBJ databases">
        <title>Intraspecies plasmid and genomic variation of Mycobacterium kubicae revealed by the complete genome sequences of two clinical isolates.</title>
        <authorList>
            <person name="Hendrix J.R."/>
            <person name="Epperson L.E."/>
            <person name="Honda J.R."/>
            <person name="Strong M."/>
        </authorList>
    </citation>
    <scope>NUCLEOTIDE SEQUENCE</scope>
    <source>
        <strain evidence="10">JCM 13573</strain>
    </source>
</reference>
<name>A0AAX1J681_9MYCO</name>
<proteinExistence type="inferred from homology"/>